<feature type="binding site" evidence="9">
    <location>
        <position position="106"/>
    </location>
    <ligand>
        <name>[4Fe-4S] cluster</name>
        <dbReference type="ChEBI" id="CHEBI:49883"/>
        <label>2</label>
    </ligand>
</feature>
<dbReference type="InterPro" id="IPR034457">
    <property type="entry name" value="Organic_radical-activating"/>
</dbReference>
<evidence type="ECO:0000256" key="2">
    <source>
        <dbReference type="ARBA" id="ARBA00022485"/>
    </source>
</evidence>
<feature type="binding site" evidence="9">
    <location>
        <position position="67"/>
    </location>
    <ligand>
        <name>[4Fe-4S] cluster</name>
        <dbReference type="ChEBI" id="CHEBI:49883"/>
        <label>2</label>
    </ligand>
</feature>
<dbReference type="Pfam" id="PF13237">
    <property type="entry name" value="Fer4_10"/>
    <property type="match status" value="1"/>
</dbReference>
<proteinExistence type="inferred from homology"/>
<dbReference type="InterPro" id="IPR030905">
    <property type="entry name" value="CutC_activ_rSAM"/>
</dbReference>
<feature type="binding site" evidence="9">
    <location>
        <position position="70"/>
    </location>
    <ligand>
        <name>[4Fe-4S] cluster</name>
        <dbReference type="ChEBI" id="CHEBI:49883"/>
        <label>2</label>
    </ligand>
</feature>
<dbReference type="PANTHER" id="PTHR30352:SF4">
    <property type="entry name" value="PYRUVATE FORMATE-LYASE 2-ACTIVATING ENZYME"/>
    <property type="match status" value="1"/>
</dbReference>
<comment type="similarity">
    <text evidence="1 9">Belongs to the organic radical-activating enzymes family.</text>
</comment>
<dbReference type="HAMAP" id="MF_02059">
    <property type="entry name" value="Activ_enz_CutD"/>
    <property type="match status" value="1"/>
</dbReference>
<feature type="binding site" evidence="9">
    <location>
        <position position="271"/>
    </location>
    <ligand>
        <name>S-adenosyl-L-methionine</name>
        <dbReference type="ChEBI" id="CHEBI:59789"/>
    </ligand>
</feature>
<keyword evidence="6 9" id="KW-0408">Iron</keyword>
<keyword evidence="7 9" id="KW-0411">Iron-sulfur</keyword>
<dbReference type="NCBIfam" id="TIGR02494">
    <property type="entry name" value="PFLE_PFLC"/>
    <property type="match status" value="1"/>
</dbReference>
<dbReference type="Gene3D" id="3.30.70.20">
    <property type="match status" value="1"/>
</dbReference>
<keyword evidence="2 9" id="KW-0004">4Fe-4S</keyword>
<dbReference type="EMBL" id="JAGSND010000003">
    <property type="protein sequence ID" value="MBR0597375.1"/>
    <property type="molecule type" value="Genomic_DNA"/>
</dbReference>
<evidence type="ECO:0000259" key="11">
    <source>
        <dbReference type="PROSITE" id="PS51918"/>
    </source>
</evidence>
<feature type="binding site" evidence="9">
    <location>
        <position position="42"/>
    </location>
    <ligand>
        <name>[4Fe-4S] cluster</name>
        <dbReference type="ChEBI" id="CHEBI:49883"/>
        <label>1</label>
        <note>4Fe-4S-S-AdoMet</note>
    </ligand>
</feature>
<evidence type="ECO:0000256" key="3">
    <source>
        <dbReference type="ARBA" id="ARBA00022691"/>
    </source>
</evidence>
<keyword evidence="5 9" id="KW-0560">Oxidoreductase</keyword>
<dbReference type="InterPro" id="IPR001989">
    <property type="entry name" value="Radical_activat_CS"/>
</dbReference>
<dbReference type="GO" id="GO:0046872">
    <property type="term" value="F:metal ion binding"/>
    <property type="evidence" value="ECO:0007669"/>
    <property type="project" value="UniProtKB-KW"/>
</dbReference>
<dbReference type="EC" id="1.97.1.-" evidence="9"/>
<evidence type="ECO:0000313" key="13">
    <source>
        <dbReference type="Proteomes" id="UP000675664"/>
    </source>
</evidence>
<dbReference type="SFLD" id="SFLDS00029">
    <property type="entry name" value="Radical_SAM"/>
    <property type="match status" value="1"/>
</dbReference>
<comment type="function">
    <text evidence="9">Catalyzes activation of the choline trimethylamine-lyase CutC under anaerobic conditions by generation of an organic free radical on a glycine residue, via an homolytic cleavage of S-adenosyl-L-methionine (SAM).</text>
</comment>
<evidence type="ECO:0000256" key="1">
    <source>
        <dbReference type="ARBA" id="ARBA00009777"/>
    </source>
</evidence>
<feature type="domain" description="4Fe-4S ferredoxin-type" evidence="10">
    <location>
        <begin position="55"/>
        <end position="84"/>
    </location>
</feature>
<dbReference type="InterPro" id="IPR013785">
    <property type="entry name" value="Aldolase_TIM"/>
</dbReference>
<feature type="binding site" evidence="9">
    <location>
        <begin position="44"/>
        <end position="46"/>
    </location>
    <ligand>
        <name>S-adenosyl-L-methionine</name>
        <dbReference type="ChEBI" id="CHEBI:59789"/>
    </ligand>
</feature>
<dbReference type="PROSITE" id="PS51918">
    <property type="entry name" value="RADICAL_SAM"/>
    <property type="match status" value="1"/>
</dbReference>
<dbReference type="SFLD" id="SFLDG01118">
    <property type="entry name" value="activating_enzymes__group_2"/>
    <property type="match status" value="1"/>
</dbReference>
<reference evidence="12" key="1">
    <citation type="submission" date="2021-04" db="EMBL/GenBank/DDBJ databases">
        <title>Sinoanaerobacter chloroacetimidivorans sp. nov., an obligate anaerobic bacterium isolated from anaerobic sludge.</title>
        <authorList>
            <person name="Bao Y."/>
        </authorList>
    </citation>
    <scope>NUCLEOTIDE SEQUENCE</scope>
    <source>
        <strain evidence="12">BAD-6</strain>
    </source>
</reference>
<dbReference type="SUPFAM" id="SSF54862">
    <property type="entry name" value="4Fe-4S ferredoxins"/>
    <property type="match status" value="1"/>
</dbReference>
<dbReference type="PIRSF" id="PIRSF000371">
    <property type="entry name" value="PFL_act_enz"/>
    <property type="match status" value="1"/>
</dbReference>
<dbReference type="PROSITE" id="PS01087">
    <property type="entry name" value="RADICAL_ACTIVATING"/>
    <property type="match status" value="1"/>
</dbReference>
<feature type="domain" description="4Fe-4S ferredoxin-type" evidence="10">
    <location>
        <begin position="86"/>
        <end position="116"/>
    </location>
</feature>
<comment type="cofactor">
    <cofactor evidence="9">
        <name>[4Fe-4S] cluster</name>
        <dbReference type="ChEBI" id="CHEBI:49883"/>
    </cofactor>
    <text evidence="9">Binds 2 [4Fe-4S] clusters. One cluster is coordinated with 3 cysteines and an exchangeable S-adenosyl-L-methionine.</text>
</comment>
<dbReference type="PANTHER" id="PTHR30352">
    <property type="entry name" value="PYRUVATE FORMATE-LYASE-ACTIVATING ENZYME"/>
    <property type="match status" value="1"/>
</dbReference>
<dbReference type="GO" id="GO:0016491">
    <property type="term" value="F:oxidoreductase activity"/>
    <property type="evidence" value="ECO:0007669"/>
    <property type="project" value="UniProtKB-UniRule"/>
</dbReference>
<reference evidence="12" key="2">
    <citation type="submission" date="2021-04" db="EMBL/GenBank/DDBJ databases">
        <authorList>
            <person name="Liu J."/>
        </authorList>
    </citation>
    <scope>NUCLEOTIDE SEQUENCE</scope>
    <source>
        <strain evidence="12">BAD-6</strain>
    </source>
</reference>
<feature type="binding site" evidence="9">
    <location>
        <position position="64"/>
    </location>
    <ligand>
        <name>[4Fe-4S] cluster</name>
        <dbReference type="ChEBI" id="CHEBI:49883"/>
        <label>2</label>
    </ligand>
</feature>
<keyword evidence="9" id="KW-0677">Repeat</keyword>
<comment type="caution">
    <text evidence="12">The sequence shown here is derived from an EMBL/GenBank/DDBJ whole genome shotgun (WGS) entry which is preliminary data.</text>
</comment>
<dbReference type="InterPro" id="IPR017900">
    <property type="entry name" value="4Fe4S_Fe_S_CS"/>
</dbReference>
<comment type="pathway">
    <text evidence="9">Amine and polyamine metabolism; choline degradation.</text>
</comment>
<dbReference type="InterPro" id="IPR040074">
    <property type="entry name" value="BssD/PflA/YjjW"/>
</dbReference>
<evidence type="ECO:0000256" key="6">
    <source>
        <dbReference type="ARBA" id="ARBA00023004"/>
    </source>
</evidence>
<keyword evidence="13" id="KW-1185">Reference proteome</keyword>
<dbReference type="Gene3D" id="3.20.20.70">
    <property type="entry name" value="Aldolase class I"/>
    <property type="match status" value="1"/>
</dbReference>
<accession>A0A8J7W1B2</accession>
<dbReference type="UniPathway" id="UPA01069"/>
<keyword evidence="3 9" id="KW-0949">S-adenosyl-L-methionine</keyword>
<dbReference type="Proteomes" id="UP000675664">
    <property type="component" value="Unassembled WGS sequence"/>
</dbReference>
<feature type="binding site" evidence="9">
    <location>
        <begin position="195"/>
        <end position="197"/>
    </location>
    <ligand>
        <name>S-adenosyl-L-methionine</name>
        <dbReference type="ChEBI" id="CHEBI:59789"/>
    </ligand>
</feature>
<protein>
    <recommendedName>
        <fullName evidence="9">Choline trimethylamine-lyase activating enzyme</fullName>
        <ecNumber evidence="9">1.97.1.-</ecNumber>
    </recommendedName>
    <alternativeName>
        <fullName evidence="9">Choline utilization protein D</fullName>
    </alternativeName>
    <alternativeName>
        <fullName evidence="9">GRE activase CutD</fullName>
    </alternativeName>
    <alternativeName>
        <fullName evidence="9">Glycyl-radical enzyme activating enzyme CutD</fullName>
        <shortName evidence="9">GRE activating enzyme CutD</shortName>
    </alternativeName>
</protein>
<evidence type="ECO:0000256" key="8">
    <source>
        <dbReference type="ARBA" id="ARBA00047365"/>
    </source>
</evidence>
<dbReference type="NCBIfam" id="TIGR04395">
    <property type="entry name" value="cutC_activ_rSAM"/>
    <property type="match status" value="1"/>
</dbReference>
<feature type="binding site" evidence="9">
    <location>
        <position position="146"/>
    </location>
    <ligand>
        <name>S-adenosyl-L-methionine</name>
        <dbReference type="ChEBI" id="CHEBI:59789"/>
    </ligand>
</feature>
<dbReference type="GO" id="GO:0042426">
    <property type="term" value="P:choline catabolic process"/>
    <property type="evidence" value="ECO:0007669"/>
    <property type="project" value="UniProtKB-UniRule"/>
</dbReference>
<dbReference type="InterPro" id="IPR017896">
    <property type="entry name" value="4Fe4S_Fe-S-bd"/>
</dbReference>
<dbReference type="GO" id="GO:0051539">
    <property type="term" value="F:4 iron, 4 sulfur cluster binding"/>
    <property type="evidence" value="ECO:0007669"/>
    <property type="project" value="UniProtKB-UniRule"/>
</dbReference>
<dbReference type="InterPro" id="IPR012839">
    <property type="entry name" value="Organic_radical_activase"/>
</dbReference>
<evidence type="ECO:0000256" key="9">
    <source>
        <dbReference type="HAMAP-Rule" id="MF_02059"/>
    </source>
</evidence>
<evidence type="ECO:0000256" key="4">
    <source>
        <dbReference type="ARBA" id="ARBA00022723"/>
    </source>
</evidence>
<dbReference type="RefSeq" id="WP_227017509.1">
    <property type="nucleotide sequence ID" value="NZ_JAGSND010000003.1"/>
</dbReference>
<evidence type="ECO:0000259" key="10">
    <source>
        <dbReference type="PROSITE" id="PS51379"/>
    </source>
</evidence>
<evidence type="ECO:0000256" key="7">
    <source>
        <dbReference type="ARBA" id="ARBA00023014"/>
    </source>
</evidence>
<name>A0A8J7W1B2_9FIRM</name>
<sequence>MNNTKTGMIERKALIANVQKYNMYDGPGVRTLVFFKGCPLRCKWCSNPENLERKYQIMYKRNSCVDCGACVSVCPVGIHRISKENSQHEINRCIECIGCRKCEEVCPESALSISGDMKTISELLEIIEEDRMFYQLSGGGVTVGGGDPLMQPDAVANLLMACKQDGINTAVETSGYAKLESLLQIAEFTDLFLFDIKHIDSEKHYELTGVRNEQILKNLKELLHRRYNVKIRMPILKGLNDGQKDIEGVIRFLLPYREYKNFKGIDLLPYHKFGVNKYKQLGKEYPLEGTPDPSLSSEDMNKIESWIKEYDLPVTVMNH</sequence>
<keyword evidence="4 9" id="KW-0479">Metal-binding</keyword>
<dbReference type="PROSITE" id="PS00198">
    <property type="entry name" value="4FE4S_FER_1"/>
    <property type="match status" value="1"/>
</dbReference>
<evidence type="ECO:0000256" key="5">
    <source>
        <dbReference type="ARBA" id="ARBA00023002"/>
    </source>
</evidence>
<dbReference type="Pfam" id="PF04055">
    <property type="entry name" value="Radical_SAM"/>
    <property type="match status" value="1"/>
</dbReference>
<evidence type="ECO:0000313" key="12">
    <source>
        <dbReference type="EMBL" id="MBR0597375.1"/>
    </source>
</evidence>
<dbReference type="InterPro" id="IPR007197">
    <property type="entry name" value="rSAM"/>
</dbReference>
<dbReference type="AlphaFoldDB" id="A0A8J7W1B2"/>
<comment type="catalytic activity">
    <reaction evidence="8 9">
        <text>glycyl-[protein] + reduced [flavodoxin] + S-adenosyl-L-methionine = glycin-2-yl radical-[protein] + semiquinone [flavodoxin] + 5'-deoxyadenosine + L-methionine + H(+)</text>
        <dbReference type="Rhea" id="RHEA:61976"/>
        <dbReference type="Rhea" id="RHEA-COMP:10622"/>
        <dbReference type="Rhea" id="RHEA-COMP:14480"/>
        <dbReference type="Rhea" id="RHEA-COMP:15993"/>
        <dbReference type="Rhea" id="RHEA-COMP:15994"/>
        <dbReference type="ChEBI" id="CHEBI:15378"/>
        <dbReference type="ChEBI" id="CHEBI:17319"/>
        <dbReference type="ChEBI" id="CHEBI:29947"/>
        <dbReference type="ChEBI" id="CHEBI:32722"/>
        <dbReference type="ChEBI" id="CHEBI:57618"/>
        <dbReference type="ChEBI" id="CHEBI:57844"/>
        <dbReference type="ChEBI" id="CHEBI:59789"/>
        <dbReference type="ChEBI" id="CHEBI:140311"/>
    </reaction>
</comment>
<dbReference type="SFLD" id="SFLDG01066">
    <property type="entry name" value="organic_radical-activating_enz"/>
    <property type="match status" value="1"/>
</dbReference>
<feature type="binding site" evidence="9">
    <location>
        <position position="38"/>
    </location>
    <ligand>
        <name>[4Fe-4S] cluster</name>
        <dbReference type="ChEBI" id="CHEBI:49883"/>
        <label>1</label>
        <note>4Fe-4S-S-AdoMet</note>
    </ligand>
</feature>
<gene>
    <name evidence="9 12" type="primary">cutD</name>
    <name evidence="12" type="ORF">KCX82_05800</name>
</gene>
<organism evidence="12 13">
    <name type="scientific">Sinanaerobacter chloroacetimidivorans</name>
    <dbReference type="NCBI Taxonomy" id="2818044"/>
    <lineage>
        <taxon>Bacteria</taxon>
        <taxon>Bacillati</taxon>
        <taxon>Bacillota</taxon>
        <taxon>Clostridia</taxon>
        <taxon>Peptostreptococcales</taxon>
        <taxon>Anaerovoracaceae</taxon>
        <taxon>Sinanaerobacter</taxon>
    </lineage>
</organism>
<dbReference type="PROSITE" id="PS51379">
    <property type="entry name" value="4FE4S_FER_2"/>
    <property type="match status" value="2"/>
</dbReference>
<feature type="binding site" evidence="9">
    <location>
        <position position="45"/>
    </location>
    <ligand>
        <name>[4Fe-4S] cluster</name>
        <dbReference type="ChEBI" id="CHEBI:49883"/>
        <label>1</label>
        <note>4Fe-4S-S-AdoMet</note>
    </ligand>
</feature>
<feature type="domain" description="Radical SAM core" evidence="11">
    <location>
        <begin position="24"/>
        <end position="313"/>
    </location>
</feature>